<feature type="compositionally biased region" description="Low complexity" evidence="10">
    <location>
        <begin position="188"/>
        <end position="206"/>
    </location>
</feature>
<dbReference type="GO" id="GO:0004045">
    <property type="term" value="F:peptidyl-tRNA hydrolase activity"/>
    <property type="evidence" value="ECO:0007669"/>
    <property type="project" value="UniProtKB-UniRule"/>
</dbReference>
<keyword evidence="3 7" id="KW-0378">Hydrolase</keyword>
<feature type="binding site" evidence="7">
    <location>
        <position position="14"/>
    </location>
    <ligand>
        <name>tRNA</name>
        <dbReference type="ChEBI" id="CHEBI:17843"/>
    </ligand>
</feature>
<proteinExistence type="inferred from homology"/>
<dbReference type="Gene3D" id="3.40.50.1470">
    <property type="entry name" value="Peptidyl-tRNA hydrolase"/>
    <property type="match status" value="1"/>
</dbReference>
<reference evidence="12" key="1">
    <citation type="submission" date="2017-09" db="EMBL/GenBank/DDBJ databases">
        <title>Genome sequence of Nannocystis excedens DSM 71.</title>
        <authorList>
            <person name="Blom J."/>
        </authorList>
    </citation>
    <scope>NUCLEOTIDE SEQUENCE [LARGE SCALE GENOMIC DNA]</scope>
    <source>
        <strain evidence="12">type strain: E19</strain>
    </source>
</reference>
<name>A0A2C9DA75_9HYPH</name>
<dbReference type="AlphaFoldDB" id="A0A2C9DA75"/>
<evidence type="ECO:0000313" key="12">
    <source>
        <dbReference type="Proteomes" id="UP000223606"/>
    </source>
</evidence>
<dbReference type="NCBIfam" id="TIGR00447">
    <property type="entry name" value="pth"/>
    <property type="match status" value="1"/>
</dbReference>
<feature type="active site" description="Proton acceptor" evidence="7">
    <location>
        <position position="19"/>
    </location>
</feature>
<dbReference type="KEGG" id="hdi:HDIA_3529"/>
<dbReference type="CDD" id="cd00462">
    <property type="entry name" value="PTH"/>
    <property type="match status" value="1"/>
</dbReference>
<evidence type="ECO:0000256" key="10">
    <source>
        <dbReference type="SAM" id="MobiDB-lite"/>
    </source>
</evidence>
<accession>A0A2C9DA75</accession>
<dbReference type="Proteomes" id="UP000223606">
    <property type="component" value="Chromosome 1"/>
</dbReference>
<keyword evidence="12" id="KW-1185">Reference proteome</keyword>
<feature type="binding site" evidence="7">
    <location>
        <position position="64"/>
    </location>
    <ligand>
        <name>tRNA</name>
        <dbReference type="ChEBI" id="CHEBI:17843"/>
    </ligand>
</feature>
<dbReference type="EMBL" id="LT960614">
    <property type="protein sequence ID" value="SON57070.1"/>
    <property type="molecule type" value="Genomic_DNA"/>
</dbReference>
<dbReference type="GO" id="GO:0000049">
    <property type="term" value="F:tRNA binding"/>
    <property type="evidence" value="ECO:0007669"/>
    <property type="project" value="UniProtKB-UniRule"/>
</dbReference>
<comment type="function">
    <text evidence="7">Hydrolyzes ribosome-free peptidyl-tRNAs (with 1 or more amino acids incorporated), which drop off the ribosome during protein synthesis, or as a result of ribosome stalling.</text>
</comment>
<feature type="binding site" evidence="7">
    <location>
        <position position="112"/>
    </location>
    <ligand>
        <name>tRNA</name>
        <dbReference type="ChEBI" id="CHEBI:17843"/>
    </ligand>
</feature>
<dbReference type="FunFam" id="3.40.50.1470:FF:000001">
    <property type="entry name" value="Peptidyl-tRNA hydrolase"/>
    <property type="match status" value="1"/>
</dbReference>
<protein>
    <recommendedName>
        <fullName evidence="6 7">Peptidyl-tRNA hydrolase</fullName>
        <shortName evidence="7">Pth</shortName>
        <ecNumber evidence="1 7">3.1.1.29</ecNumber>
    </recommendedName>
</protein>
<evidence type="ECO:0000256" key="7">
    <source>
        <dbReference type="HAMAP-Rule" id="MF_00083"/>
    </source>
</evidence>
<feature type="site" description="Stabilizes the basic form of H active site to accept a proton" evidence="7">
    <location>
        <position position="91"/>
    </location>
</feature>
<dbReference type="EC" id="3.1.1.29" evidence="1 7"/>
<feature type="binding site" evidence="7">
    <location>
        <position position="66"/>
    </location>
    <ligand>
        <name>tRNA</name>
        <dbReference type="ChEBI" id="CHEBI:17843"/>
    </ligand>
</feature>
<dbReference type="PROSITE" id="PS01195">
    <property type="entry name" value="PEPT_TRNA_HYDROL_1"/>
    <property type="match status" value="1"/>
</dbReference>
<evidence type="ECO:0000256" key="9">
    <source>
        <dbReference type="RuleBase" id="RU004320"/>
    </source>
</evidence>
<dbReference type="PANTHER" id="PTHR17224">
    <property type="entry name" value="PEPTIDYL-TRNA HYDROLASE"/>
    <property type="match status" value="1"/>
</dbReference>
<dbReference type="GO" id="GO:0072344">
    <property type="term" value="P:rescue of stalled ribosome"/>
    <property type="evidence" value="ECO:0007669"/>
    <property type="project" value="UniProtKB-UniRule"/>
</dbReference>
<dbReference type="HAMAP" id="MF_00083">
    <property type="entry name" value="Pept_tRNA_hydro_bact"/>
    <property type="match status" value="1"/>
</dbReference>
<dbReference type="GO" id="GO:0006515">
    <property type="term" value="P:protein quality control for misfolded or incompletely synthesized proteins"/>
    <property type="evidence" value="ECO:0007669"/>
    <property type="project" value="UniProtKB-UniRule"/>
</dbReference>
<comment type="function">
    <text evidence="7">Catalyzes the release of premature peptidyl moieties from peptidyl-tRNA molecules trapped in stalled 50S ribosomal subunits, and thus maintains levels of free tRNAs and 50S ribosomes.</text>
</comment>
<dbReference type="SUPFAM" id="SSF53178">
    <property type="entry name" value="Peptidyl-tRNA hydrolase-like"/>
    <property type="match status" value="1"/>
</dbReference>
<dbReference type="InterPro" id="IPR018171">
    <property type="entry name" value="Pept_tRNA_hydro_CS"/>
</dbReference>
<evidence type="ECO:0000256" key="4">
    <source>
        <dbReference type="ARBA" id="ARBA00022884"/>
    </source>
</evidence>
<dbReference type="Pfam" id="PF01195">
    <property type="entry name" value="Pept_tRNA_hydro"/>
    <property type="match status" value="1"/>
</dbReference>
<keyword evidence="2 7" id="KW-0820">tRNA-binding</keyword>
<dbReference type="RefSeq" id="WP_099557378.1">
    <property type="nucleotide sequence ID" value="NZ_LT960614.1"/>
</dbReference>
<dbReference type="InterPro" id="IPR036416">
    <property type="entry name" value="Pept_tRNA_hydro_sf"/>
</dbReference>
<feature type="site" description="Discriminates between blocked and unblocked aminoacyl-tRNA" evidence="7">
    <location>
        <position position="9"/>
    </location>
</feature>
<evidence type="ECO:0000256" key="3">
    <source>
        <dbReference type="ARBA" id="ARBA00022801"/>
    </source>
</evidence>
<comment type="subunit">
    <text evidence="7">Monomer.</text>
</comment>
<comment type="subcellular location">
    <subcellularLocation>
        <location evidence="7">Cytoplasm</location>
    </subcellularLocation>
</comment>
<evidence type="ECO:0000313" key="11">
    <source>
        <dbReference type="EMBL" id="SON57070.1"/>
    </source>
</evidence>
<evidence type="ECO:0000256" key="5">
    <source>
        <dbReference type="ARBA" id="ARBA00038063"/>
    </source>
</evidence>
<keyword evidence="4 7" id="KW-0694">RNA-binding</keyword>
<evidence type="ECO:0000256" key="1">
    <source>
        <dbReference type="ARBA" id="ARBA00013260"/>
    </source>
</evidence>
<organism evidence="11 12">
    <name type="scientific">Hartmannibacter diazotrophicus</name>
    <dbReference type="NCBI Taxonomy" id="1482074"/>
    <lineage>
        <taxon>Bacteria</taxon>
        <taxon>Pseudomonadati</taxon>
        <taxon>Pseudomonadota</taxon>
        <taxon>Alphaproteobacteria</taxon>
        <taxon>Hyphomicrobiales</taxon>
        <taxon>Pleomorphomonadaceae</taxon>
        <taxon>Hartmannibacter</taxon>
    </lineage>
</organism>
<dbReference type="GO" id="GO:0005737">
    <property type="term" value="C:cytoplasm"/>
    <property type="evidence" value="ECO:0007669"/>
    <property type="project" value="UniProtKB-SubCell"/>
</dbReference>
<dbReference type="PANTHER" id="PTHR17224:SF1">
    <property type="entry name" value="PEPTIDYL-TRNA HYDROLASE"/>
    <property type="match status" value="1"/>
</dbReference>
<evidence type="ECO:0000256" key="8">
    <source>
        <dbReference type="RuleBase" id="RU000673"/>
    </source>
</evidence>
<keyword evidence="7" id="KW-0963">Cytoplasm</keyword>
<comment type="similarity">
    <text evidence="5 7 9">Belongs to the PTH family.</text>
</comment>
<dbReference type="OrthoDB" id="9800507at2"/>
<comment type="catalytic activity">
    <reaction evidence="7 8">
        <text>an N-acyl-L-alpha-aminoacyl-tRNA + H2O = an N-acyl-L-amino acid + a tRNA + H(+)</text>
        <dbReference type="Rhea" id="RHEA:54448"/>
        <dbReference type="Rhea" id="RHEA-COMP:10123"/>
        <dbReference type="Rhea" id="RHEA-COMP:13883"/>
        <dbReference type="ChEBI" id="CHEBI:15377"/>
        <dbReference type="ChEBI" id="CHEBI:15378"/>
        <dbReference type="ChEBI" id="CHEBI:59874"/>
        <dbReference type="ChEBI" id="CHEBI:78442"/>
        <dbReference type="ChEBI" id="CHEBI:138191"/>
        <dbReference type="EC" id="3.1.1.29"/>
    </reaction>
</comment>
<feature type="region of interest" description="Disordered" evidence="10">
    <location>
        <begin position="188"/>
        <end position="241"/>
    </location>
</feature>
<feature type="compositionally biased region" description="Polar residues" evidence="10">
    <location>
        <begin position="207"/>
        <end position="224"/>
    </location>
</feature>
<sequence length="241" mass="25800">MLLIAGLGNPGGKYAGNRHNIGFMAVDRLHDAHGFGPWRQKFQAEISEGTIAGERVLLMKPLTYMNESGRAVGEAARFHKIPLKEIIVIHDELDLPSGKMRVKTGGGHGGHNGLKSLDAHLGKEYRRIRLGIGHPGDKALVHNHVLGDFAKADQTWLGPLLDAISDNAALLVKGEDESFASKVHLATAPAKAPKAKANAGAKPSAASIPSTETQQPADKNSMTSILRGLLANKPKSRKPRF</sequence>
<dbReference type="PROSITE" id="PS01196">
    <property type="entry name" value="PEPT_TRNA_HYDROL_2"/>
    <property type="match status" value="1"/>
</dbReference>
<gene>
    <name evidence="7 11" type="primary">pth</name>
    <name evidence="11" type="ORF">HDIA_3529</name>
</gene>
<evidence type="ECO:0000256" key="2">
    <source>
        <dbReference type="ARBA" id="ARBA00022555"/>
    </source>
</evidence>
<evidence type="ECO:0000256" key="6">
    <source>
        <dbReference type="ARBA" id="ARBA00050038"/>
    </source>
</evidence>
<dbReference type="InterPro" id="IPR001328">
    <property type="entry name" value="Pept_tRNA_hydro"/>
</dbReference>